<dbReference type="Pfam" id="PF00389">
    <property type="entry name" value="2-Hacid_dh"/>
    <property type="match status" value="1"/>
</dbReference>
<dbReference type="FunFam" id="3.40.50.720:FF:000203">
    <property type="entry name" value="D-3-phosphoglycerate dehydrogenase (SerA)"/>
    <property type="match status" value="1"/>
</dbReference>
<organism evidence="7 8">
    <name type="scientific">Biostraticola tofi</name>
    <dbReference type="NCBI Taxonomy" id="466109"/>
    <lineage>
        <taxon>Bacteria</taxon>
        <taxon>Pseudomonadati</taxon>
        <taxon>Pseudomonadota</taxon>
        <taxon>Gammaproteobacteria</taxon>
        <taxon>Enterobacterales</taxon>
        <taxon>Bruguierivoracaceae</taxon>
        <taxon>Biostraticola</taxon>
    </lineage>
</organism>
<dbReference type="SUPFAM" id="SSF51735">
    <property type="entry name" value="NAD(P)-binding Rossmann-fold domains"/>
    <property type="match status" value="1"/>
</dbReference>
<proteinExistence type="inferred from homology"/>
<keyword evidence="3" id="KW-0520">NAD</keyword>
<dbReference type="InterPro" id="IPR036291">
    <property type="entry name" value="NAD(P)-bd_dom_sf"/>
</dbReference>
<evidence type="ECO:0000259" key="5">
    <source>
        <dbReference type="Pfam" id="PF00389"/>
    </source>
</evidence>
<evidence type="ECO:0000256" key="4">
    <source>
        <dbReference type="RuleBase" id="RU003719"/>
    </source>
</evidence>
<dbReference type="SUPFAM" id="SSF52283">
    <property type="entry name" value="Formate/glycerate dehydrogenase catalytic domain-like"/>
    <property type="match status" value="1"/>
</dbReference>
<name>A0A4V2W3R6_9GAMM</name>
<dbReference type="GO" id="GO:0030267">
    <property type="term" value="F:glyoxylate reductase (NADPH) activity"/>
    <property type="evidence" value="ECO:0007669"/>
    <property type="project" value="TreeGrafter"/>
</dbReference>
<evidence type="ECO:0000313" key="8">
    <source>
        <dbReference type="Proteomes" id="UP000295719"/>
    </source>
</evidence>
<sequence length="317" mass="33889">MSSKPIVFMSSPLFPEARELLAEHFTLHIGAGSNSAENQRQLQQQTDAVAAIITLSDRYDQKAIAALPSSLRALATYSVGTDHIDLAAAQARNLVVLSTPDVLTESCADTALLLMLGAARRAWEGLKLVKGGQWTGWAPDQLLGKDVWGQRLGIFGMGRIGQAIARRARGFGMQLHYHNRRQLPAAKEQGAHYHHTLAELAAQSDFFCIACPPSAATRGIISSDILQMLPPGAVVVNIARGDMVDDPALLAALKNGKVAAAGLDVFAGEPAVHPDWKTLDNVFTLPHLGSATLATRLSMAALLRDGLLTVLAETRPK</sequence>
<dbReference type="PANTHER" id="PTHR10996:SF283">
    <property type="entry name" value="GLYOXYLATE_HYDROXYPYRUVATE REDUCTASE B"/>
    <property type="match status" value="1"/>
</dbReference>
<dbReference type="GO" id="GO:0016618">
    <property type="term" value="F:hydroxypyruvate reductase [NAD(P)H] activity"/>
    <property type="evidence" value="ECO:0007669"/>
    <property type="project" value="TreeGrafter"/>
</dbReference>
<evidence type="ECO:0000256" key="2">
    <source>
        <dbReference type="ARBA" id="ARBA00023002"/>
    </source>
</evidence>
<dbReference type="InterPro" id="IPR050223">
    <property type="entry name" value="D-isomer_2-hydroxyacid_DH"/>
</dbReference>
<comment type="similarity">
    <text evidence="1 4">Belongs to the D-isomer specific 2-hydroxyacid dehydrogenase family.</text>
</comment>
<feature type="domain" description="D-isomer specific 2-hydroxyacid dehydrogenase NAD-binding" evidence="6">
    <location>
        <begin position="113"/>
        <end position="289"/>
    </location>
</feature>
<dbReference type="Proteomes" id="UP000295719">
    <property type="component" value="Unassembled WGS sequence"/>
</dbReference>
<dbReference type="RefSeq" id="WP_131866858.1">
    <property type="nucleotide sequence ID" value="NZ_SMCR01000010.1"/>
</dbReference>
<dbReference type="InterPro" id="IPR029752">
    <property type="entry name" value="D-isomer_DH_CS1"/>
</dbReference>
<keyword evidence="8" id="KW-1185">Reference proteome</keyword>
<protein>
    <submittedName>
        <fullName evidence="7">Glyoxylate reductase</fullName>
    </submittedName>
</protein>
<dbReference type="Gene3D" id="3.40.50.720">
    <property type="entry name" value="NAD(P)-binding Rossmann-like Domain"/>
    <property type="match status" value="2"/>
</dbReference>
<keyword evidence="2 4" id="KW-0560">Oxidoreductase</keyword>
<accession>A0A4V2W3R6</accession>
<dbReference type="PROSITE" id="PS00065">
    <property type="entry name" value="D_2_HYDROXYACID_DH_1"/>
    <property type="match status" value="1"/>
</dbReference>
<evidence type="ECO:0000313" key="7">
    <source>
        <dbReference type="EMBL" id="TCV92989.1"/>
    </source>
</evidence>
<dbReference type="EMBL" id="SMCR01000010">
    <property type="protein sequence ID" value="TCV92989.1"/>
    <property type="molecule type" value="Genomic_DNA"/>
</dbReference>
<feature type="domain" description="D-isomer specific 2-hydroxyacid dehydrogenase catalytic" evidence="5">
    <location>
        <begin position="7"/>
        <end position="315"/>
    </location>
</feature>
<dbReference type="PANTHER" id="PTHR10996">
    <property type="entry name" value="2-HYDROXYACID DEHYDROGENASE-RELATED"/>
    <property type="match status" value="1"/>
</dbReference>
<dbReference type="GO" id="GO:0005829">
    <property type="term" value="C:cytosol"/>
    <property type="evidence" value="ECO:0007669"/>
    <property type="project" value="TreeGrafter"/>
</dbReference>
<dbReference type="InterPro" id="IPR006139">
    <property type="entry name" value="D-isomer_2_OHA_DH_cat_dom"/>
</dbReference>
<dbReference type="CDD" id="cd05301">
    <property type="entry name" value="GDH"/>
    <property type="match status" value="1"/>
</dbReference>
<dbReference type="Pfam" id="PF02826">
    <property type="entry name" value="2-Hacid_dh_C"/>
    <property type="match status" value="1"/>
</dbReference>
<evidence type="ECO:0000256" key="3">
    <source>
        <dbReference type="ARBA" id="ARBA00023027"/>
    </source>
</evidence>
<dbReference type="InterPro" id="IPR006140">
    <property type="entry name" value="D-isomer_DH_NAD-bd"/>
</dbReference>
<gene>
    <name evidence="7" type="ORF">EDC52_11021</name>
</gene>
<reference evidence="7 8" key="1">
    <citation type="submission" date="2019-03" db="EMBL/GenBank/DDBJ databases">
        <title>Genomic Encyclopedia of Type Strains, Phase IV (KMG-IV): sequencing the most valuable type-strain genomes for metagenomic binning, comparative biology and taxonomic classification.</title>
        <authorList>
            <person name="Goeker M."/>
        </authorList>
    </citation>
    <scope>NUCLEOTIDE SEQUENCE [LARGE SCALE GENOMIC DNA]</scope>
    <source>
        <strain evidence="7 8">DSM 19580</strain>
    </source>
</reference>
<comment type="caution">
    <text evidence="7">The sequence shown here is derived from an EMBL/GenBank/DDBJ whole genome shotgun (WGS) entry which is preliminary data.</text>
</comment>
<evidence type="ECO:0000259" key="6">
    <source>
        <dbReference type="Pfam" id="PF02826"/>
    </source>
</evidence>
<evidence type="ECO:0000256" key="1">
    <source>
        <dbReference type="ARBA" id="ARBA00005854"/>
    </source>
</evidence>
<dbReference type="AlphaFoldDB" id="A0A4V2W3R6"/>
<dbReference type="GO" id="GO:0051287">
    <property type="term" value="F:NAD binding"/>
    <property type="evidence" value="ECO:0007669"/>
    <property type="project" value="InterPro"/>
</dbReference>
<dbReference type="OrthoDB" id="9805416at2"/>